<keyword evidence="4" id="KW-1185">Reference proteome</keyword>
<reference evidence="3 4" key="1">
    <citation type="submission" date="2019-10" db="EMBL/GenBank/DDBJ databases">
        <title>New genus of Silvanigrellaceae.</title>
        <authorList>
            <person name="Pitt A."/>
            <person name="Hahn M.W."/>
        </authorList>
    </citation>
    <scope>NUCLEOTIDE SEQUENCE [LARGE SCALE GENOMIC DNA]</scope>
    <source>
        <strain evidence="3 4">33A1-SZDP</strain>
    </source>
</reference>
<accession>A0A833JC21</accession>
<comment type="similarity">
    <text evidence="1">Belongs to the thioredoxin family. DsbA subfamily.</text>
</comment>
<dbReference type="PROSITE" id="PS51257">
    <property type="entry name" value="PROKAR_LIPOPROTEIN"/>
    <property type="match status" value="1"/>
</dbReference>
<evidence type="ECO:0000313" key="3">
    <source>
        <dbReference type="EMBL" id="KAB8029931.1"/>
    </source>
</evidence>
<protein>
    <submittedName>
        <fullName evidence="3">Thioredoxin domain-containing protein</fullName>
    </submittedName>
</protein>
<name>A0A833JC21_9BACT</name>
<dbReference type="Gene3D" id="3.40.30.10">
    <property type="entry name" value="Glutaredoxin"/>
    <property type="match status" value="1"/>
</dbReference>
<dbReference type="PANTHER" id="PTHR13887:SF56">
    <property type="entry name" value="THIOREDOXIN-LIKE REDUCTASE RV2466C"/>
    <property type="match status" value="1"/>
</dbReference>
<dbReference type="PANTHER" id="PTHR13887">
    <property type="entry name" value="GLUTATHIONE S-TRANSFERASE KAPPA"/>
    <property type="match status" value="1"/>
</dbReference>
<dbReference type="Pfam" id="PF13462">
    <property type="entry name" value="Thioredoxin_4"/>
    <property type="match status" value="1"/>
</dbReference>
<dbReference type="InterPro" id="IPR013766">
    <property type="entry name" value="Thioredoxin_domain"/>
</dbReference>
<sequence>MFSSSFRFLKNKKLQNISTFTLVSLALIGCQSQSAKKALSNNDILGSFDSKNLKIAELTPAERNELFNAQKKLYETAQTIIQKHYLDDWFTKYQSQNKFATLEEAKNDFFAKNTKINTEEVKNFIAQNSANPQMQQIPETEREGLVKRYLSQVEQAKAEQSILQKAEDEGKIKVIAIDKPNRPVVKFADIGYKYDSTLKDPKITIVEFADYQCPYCVQASGTIQQVLDTYKGKVQYVFRDFPLTQIHPQAMPAAIVAKCADKQGQYWPMHKLLFSRSPMAPLTADLYTKYAEQLKLNMPEFNSCMADDKKEITKSIMADLDDANLLGINATPSIYINGEKYESNLSFDSLKKEIDTRLASK</sequence>
<dbReference type="AlphaFoldDB" id="A0A833JC21"/>
<evidence type="ECO:0000259" key="2">
    <source>
        <dbReference type="PROSITE" id="PS51352"/>
    </source>
</evidence>
<gene>
    <name evidence="3" type="ORF">GCL57_10370</name>
</gene>
<dbReference type="PROSITE" id="PS51352">
    <property type="entry name" value="THIOREDOXIN_2"/>
    <property type="match status" value="1"/>
</dbReference>
<evidence type="ECO:0000256" key="1">
    <source>
        <dbReference type="ARBA" id="ARBA00005791"/>
    </source>
</evidence>
<comment type="caution">
    <text evidence="3">The sequence shown here is derived from an EMBL/GenBank/DDBJ whole genome shotgun (WGS) entry which is preliminary data.</text>
</comment>
<dbReference type="Proteomes" id="UP000442694">
    <property type="component" value="Unassembled WGS sequence"/>
</dbReference>
<proteinExistence type="inferred from homology"/>
<dbReference type="SUPFAM" id="SSF52833">
    <property type="entry name" value="Thioredoxin-like"/>
    <property type="match status" value="1"/>
</dbReference>
<organism evidence="3 4">
    <name type="scientific">Fluviispira multicolorata</name>
    <dbReference type="NCBI Taxonomy" id="2654512"/>
    <lineage>
        <taxon>Bacteria</taxon>
        <taxon>Pseudomonadati</taxon>
        <taxon>Bdellovibrionota</taxon>
        <taxon>Oligoflexia</taxon>
        <taxon>Silvanigrellales</taxon>
        <taxon>Silvanigrellaceae</taxon>
        <taxon>Fluviispira</taxon>
    </lineage>
</organism>
<dbReference type="RefSeq" id="WP_152213273.1">
    <property type="nucleotide sequence ID" value="NZ_WFLN01000007.1"/>
</dbReference>
<evidence type="ECO:0000313" key="4">
    <source>
        <dbReference type="Proteomes" id="UP000442694"/>
    </source>
</evidence>
<dbReference type="InterPro" id="IPR036249">
    <property type="entry name" value="Thioredoxin-like_sf"/>
</dbReference>
<feature type="domain" description="Thioredoxin" evidence="2">
    <location>
        <begin position="152"/>
        <end position="359"/>
    </location>
</feature>
<dbReference type="EMBL" id="WFLN01000007">
    <property type="protein sequence ID" value="KAB8029931.1"/>
    <property type="molecule type" value="Genomic_DNA"/>
</dbReference>
<dbReference type="InterPro" id="IPR012336">
    <property type="entry name" value="Thioredoxin-like_fold"/>
</dbReference>